<dbReference type="Gene3D" id="3.40.50.80">
    <property type="entry name" value="Nucleotide-binding domain of ferredoxin-NADP reductase (FNR) module"/>
    <property type="match status" value="1"/>
</dbReference>
<dbReference type="RefSeq" id="WP_344073221.1">
    <property type="nucleotide sequence ID" value="NZ_BAAAPL010000002.1"/>
</dbReference>
<dbReference type="CDD" id="cd06185">
    <property type="entry name" value="PDR_like"/>
    <property type="match status" value="1"/>
</dbReference>
<keyword evidence="3" id="KW-0001">2Fe-2S</keyword>
<dbReference type="PROSITE" id="PS51384">
    <property type="entry name" value="FAD_FR"/>
    <property type="match status" value="1"/>
</dbReference>
<dbReference type="InterPro" id="IPR012675">
    <property type="entry name" value="Beta-grasp_dom_sf"/>
</dbReference>
<dbReference type="InterPro" id="IPR006058">
    <property type="entry name" value="2Fe2S_fd_BS"/>
</dbReference>
<keyword evidence="5" id="KW-0560">Oxidoreductase</keyword>
<evidence type="ECO:0000259" key="9">
    <source>
        <dbReference type="PROSITE" id="PS51384"/>
    </source>
</evidence>
<comment type="cofactor">
    <cofactor evidence="1">
        <name>FAD</name>
        <dbReference type="ChEBI" id="CHEBI:57692"/>
    </cofactor>
</comment>
<dbReference type="SUPFAM" id="SSF63380">
    <property type="entry name" value="Riboflavin synthase domain-like"/>
    <property type="match status" value="1"/>
</dbReference>
<organism evidence="10 11">
    <name type="scientific">Microbacterium sediminicola</name>
    <dbReference type="NCBI Taxonomy" id="415210"/>
    <lineage>
        <taxon>Bacteria</taxon>
        <taxon>Bacillati</taxon>
        <taxon>Actinomycetota</taxon>
        <taxon>Actinomycetes</taxon>
        <taxon>Micrococcales</taxon>
        <taxon>Microbacteriaceae</taxon>
        <taxon>Microbacterium</taxon>
    </lineage>
</organism>
<feature type="domain" description="2Fe-2S ferredoxin-type" evidence="8">
    <location>
        <begin position="235"/>
        <end position="320"/>
    </location>
</feature>
<dbReference type="Gene3D" id="2.40.30.10">
    <property type="entry name" value="Translation factors"/>
    <property type="match status" value="1"/>
</dbReference>
<dbReference type="Gene3D" id="3.10.20.30">
    <property type="match status" value="1"/>
</dbReference>
<dbReference type="InterPro" id="IPR050415">
    <property type="entry name" value="MRET"/>
</dbReference>
<keyword evidence="4" id="KW-0479">Metal-binding</keyword>
<evidence type="ECO:0000256" key="4">
    <source>
        <dbReference type="ARBA" id="ARBA00022723"/>
    </source>
</evidence>
<dbReference type="Proteomes" id="UP001501690">
    <property type="component" value="Unassembled WGS sequence"/>
</dbReference>
<dbReference type="PROSITE" id="PS51085">
    <property type="entry name" value="2FE2S_FER_2"/>
    <property type="match status" value="1"/>
</dbReference>
<dbReference type="CDD" id="cd00207">
    <property type="entry name" value="fer2"/>
    <property type="match status" value="1"/>
</dbReference>
<dbReference type="PANTHER" id="PTHR47354:SF1">
    <property type="entry name" value="CARNITINE MONOOXYGENASE REDUCTASE SUBUNIT"/>
    <property type="match status" value="1"/>
</dbReference>
<dbReference type="InterPro" id="IPR001041">
    <property type="entry name" value="2Fe-2S_ferredoxin-type"/>
</dbReference>
<dbReference type="InterPro" id="IPR036010">
    <property type="entry name" value="2Fe-2S_ferredoxin-like_sf"/>
</dbReference>
<reference evidence="10 11" key="1">
    <citation type="journal article" date="2019" name="Int. J. Syst. Evol. Microbiol.">
        <title>The Global Catalogue of Microorganisms (GCM) 10K type strain sequencing project: providing services to taxonomists for standard genome sequencing and annotation.</title>
        <authorList>
            <consortium name="The Broad Institute Genomics Platform"/>
            <consortium name="The Broad Institute Genome Sequencing Center for Infectious Disease"/>
            <person name="Wu L."/>
            <person name="Ma J."/>
        </authorList>
    </citation>
    <scope>NUCLEOTIDE SEQUENCE [LARGE SCALE GENOMIC DNA]</scope>
    <source>
        <strain evidence="10 11">JCM 15577</strain>
    </source>
</reference>
<evidence type="ECO:0000256" key="2">
    <source>
        <dbReference type="ARBA" id="ARBA00022630"/>
    </source>
</evidence>
<name>A0ABN2IJJ1_9MICO</name>
<evidence type="ECO:0000259" key="8">
    <source>
        <dbReference type="PROSITE" id="PS51085"/>
    </source>
</evidence>
<evidence type="ECO:0000256" key="6">
    <source>
        <dbReference type="ARBA" id="ARBA00023004"/>
    </source>
</evidence>
<evidence type="ECO:0000256" key="1">
    <source>
        <dbReference type="ARBA" id="ARBA00001974"/>
    </source>
</evidence>
<keyword evidence="11" id="KW-1185">Reference proteome</keyword>
<evidence type="ECO:0000256" key="3">
    <source>
        <dbReference type="ARBA" id="ARBA00022714"/>
    </source>
</evidence>
<evidence type="ECO:0000313" key="11">
    <source>
        <dbReference type="Proteomes" id="UP001501690"/>
    </source>
</evidence>
<dbReference type="InterPro" id="IPR039261">
    <property type="entry name" value="FNR_nucleotide-bd"/>
</dbReference>
<dbReference type="PRINTS" id="PR00409">
    <property type="entry name" value="PHDIOXRDTASE"/>
</dbReference>
<feature type="domain" description="FAD-binding FR-type" evidence="9">
    <location>
        <begin position="6"/>
        <end position="107"/>
    </location>
</feature>
<dbReference type="SUPFAM" id="SSF54292">
    <property type="entry name" value="2Fe-2S ferredoxin-like"/>
    <property type="match status" value="1"/>
</dbReference>
<accession>A0ABN2IJJ1</accession>
<gene>
    <name evidence="10" type="ORF">GCM10009808_25370</name>
</gene>
<dbReference type="SUPFAM" id="SSF52343">
    <property type="entry name" value="Ferredoxin reductase-like, C-terminal NADP-linked domain"/>
    <property type="match status" value="1"/>
</dbReference>
<keyword evidence="2" id="KW-0285">Flavoprotein</keyword>
<protein>
    <submittedName>
        <fullName evidence="10">PDR/VanB family oxidoreductase</fullName>
    </submittedName>
</protein>
<dbReference type="EMBL" id="BAAAPL010000002">
    <property type="protein sequence ID" value="GAA1706297.1"/>
    <property type="molecule type" value="Genomic_DNA"/>
</dbReference>
<proteinExistence type="predicted"/>
<dbReference type="InterPro" id="IPR017938">
    <property type="entry name" value="Riboflavin_synthase-like_b-brl"/>
</dbReference>
<comment type="caution">
    <text evidence="10">The sequence shown here is derived from an EMBL/GenBank/DDBJ whole genome shotgun (WGS) entry which is preliminary data.</text>
</comment>
<dbReference type="PROSITE" id="PS00197">
    <property type="entry name" value="2FE2S_FER_1"/>
    <property type="match status" value="1"/>
</dbReference>
<evidence type="ECO:0000256" key="7">
    <source>
        <dbReference type="ARBA" id="ARBA00023014"/>
    </source>
</evidence>
<dbReference type="PANTHER" id="PTHR47354">
    <property type="entry name" value="NADH OXIDOREDUCTASE HCR"/>
    <property type="match status" value="1"/>
</dbReference>
<dbReference type="Pfam" id="PF00111">
    <property type="entry name" value="Fer2"/>
    <property type="match status" value="1"/>
</dbReference>
<sequence length="320" mass="34058">MSFFSDVEREMQVRGTELIADDILMIEIVPTNGRPLPLWEPGAHIDLRLPGGTERQYSLCGVPAERGFWRIAVLREPEGRGGSVAAHDLSAGQIIRVRGPRSHFAFTPPVAGERVSLVAGGIGITPILPMVHAAASTGADWSLDYAVRSGARAAFAAELADAYGERVRLHDASTGARLDVAAVVAERGEGRIWACGPTRLLDALGDAASGLEEGVLHTEQFVAGELAAPVRPGPFEVELASSGEVLTVPEDKSVLEVLEENDVFVVSSCREGTCGTCETMVLEGEVDHRDAILTPGERAENTLMMVCVSRAACPRLVLDV</sequence>
<evidence type="ECO:0000313" key="10">
    <source>
        <dbReference type="EMBL" id="GAA1706297.1"/>
    </source>
</evidence>
<evidence type="ECO:0000256" key="5">
    <source>
        <dbReference type="ARBA" id="ARBA00023002"/>
    </source>
</evidence>
<dbReference type="InterPro" id="IPR017927">
    <property type="entry name" value="FAD-bd_FR_type"/>
</dbReference>
<keyword evidence="6" id="KW-0408">Iron</keyword>
<keyword evidence="7" id="KW-0411">Iron-sulfur</keyword>